<dbReference type="SUPFAM" id="SSF51735">
    <property type="entry name" value="NAD(P)-binding Rossmann-fold domains"/>
    <property type="match status" value="1"/>
</dbReference>
<feature type="domain" description="Ketoreductase" evidence="3">
    <location>
        <begin position="6"/>
        <end position="184"/>
    </location>
</feature>
<dbReference type="InterPro" id="IPR002347">
    <property type="entry name" value="SDR_fam"/>
</dbReference>
<dbReference type="Proteomes" id="UP000677152">
    <property type="component" value="Chromosome"/>
</dbReference>
<gene>
    <name evidence="4" type="ORF">KCV87_04260</name>
</gene>
<dbReference type="EMBL" id="CP073249">
    <property type="protein sequence ID" value="QUF05326.1"/>
    <property type="molecule type" value="Genomic_DNA"/>
</dbReference>
<evidence type="ECO:0000313" key="4">
    <source>
        <dbReference type="EMBL" id="QUF05326.1"/>
    </source>
</evidence>
<dbReference type="PANTHER" id="PTHR48107">
    <property type="entry name" value="NADPH-DEPENDENT ALDEHYDE REDUCTASE-LIKE PROTEIN, CHLOROPLASTIC-RELATED"/>
    <property type="match status" value="1"/>
</dbReference>
<comment type="similarity">
    <text evidence="1">Belongs to the short-chain dehydrogenases/reductases (SDR) family.</text>
</comment>
<dbReference type="PRINTS" id="PR00080">
    <property type="entry name" value="SDRFAMILY"/>
</dbReference>
<dbReference type="InterPro" id="IPR057326">
    <property type="entry name" value="KR_dom"/>
</dbReference>
<reference evidence="4" key="1">
    <citation type="submission" date="2021-04" db="EMBL/GenBank/DDBJ databases">
        <title>Genomic sequence of Actinosynnema pretiosum subsp. pretiosum ATCC 31280 (C-14919).</title>
        <authorList>
            <person name="Bai L."/>
            <person name="Wang X."/>
            <person name="Xiao Y."/>
        </authorList>
    </citation>
    <scope>NUCLEOTIDE SEQUENCE</scope>
    <source>
        <strain evidence="4">ATCC 31280</strain>
    </source>
</reference>
<keyword evidence="2" id="KW-0560">Oxidoreductase</keyword>
<sequence>MGSTERVAIVTGGSRGIGRAVAERLAADGQAVVVNYAGNEEAARETVEAITARGGRAVAVRGDVGDEAAVKALFDAAEEHFGGVDVVVNSAGIMALSPVAQLDLAELDRIHRTNVRGAFAVAREAANRVRQGGAVVLFSTTVTKTNLPTYAAYAASKAAVETLVPILAKELAGKDVTVNAVAPGPTATELFLNGKSDELVAKLAAQNPMGRLGAPEDIAEVVSALAGGARWVNAQTVFVNGGLA</sequence>
<dbReference type="InterPro" id="IPR036291">
    <property type="entry name" value="NAD(P)-bd_dom_sf"/>
</dbReference>
<dbReference type="SMART" id="SM00822">
    <property type="entry name" value="PKS_KR"/>
    <property type="match status" value="1"/>
</dbReference>
<dbReference type="PRINTS" id="PR00081">
    <property type="entry name" value="GDHRDH"/>
</dbReference>
<evidence type="ECO:0000313" key="5">
    <source>
        <dbReference type="Proteomes" id="UP000677152"/>
    </source>
</evidence>
<evidence type="ECO:0000256" key="2">
    <source>
        <dbReference type="ARBA" id="ARBA00023002"/>
    </source>
</evidence>
<dbReference type="Pfam" id="PF13561">
    <property type="entry name" value="adh_short_C2"/>
    <property type="match status" value="1"/>
</dbReference>
<dbReference type="PANTHER" id="PTHR48107:SF7">
    <property type="entry name" value="RE15974P"/>
    <property type="match status" value="1"/>
</dbReference>
<evidence type="ECO:0000259" key="3">
    <source>
        <dbReference type="SMART" id="SM00822"/>
    </source>
</evidence>
<dbReference type="AlphaFoldDB" id="A0AA45R4V9"/>
<dbReference type="FunFam" id="3.40.50.720:FF:000084">
    <property type="entry name" value="Short-chain dehydrogenase reductase"/>
    <property type="match status" value="1"/>
</dbReference>
<proteinExistence type="inferred from homology"/>
<accession>A0AA45R4V9</accession>
<dbReference type="Gene3D" id="3.40.50.720">
    <property type="entry name" value="NAD(P)-binding Rossmann-like Domain"/>
    <property type="match status" value="1"/>
</dbReference>
<evidence type="ECO:0000256" key="1">
    <source>
        <dbReference type="ARBA" id="ARBA00006484"/>
    </source>
</evidence>
<name>A0AA45R4V9_9PSEU</name>
<dbReference type="GO" id="GO:0016614">
    <property type="term" value="F:oxidoreductase activity, acting on CH-OH group of donors"/>
    <property type="evidence" value="ECO:0007669"/>
    <property type="project" value="UniProtKB-ARBA"/>
</dbReference>
<organism evidence="4 5">
    <name type="scientific">Actinosynnema pretiosum subsp. pretiosum</name>
    <dbReference type="NCBI Taxonomy" id="103721"/>
    <lineage>
        <taxon>Bacteria</taxon>
        <taxon>Bacillati</taxon>
        <taxon>Actinomycetota</taxon>
        <taxon>Actinomycetes</taxon>
        <taxon>Pseudonocardiales</taxon>
        <taxon>Pseudonocardiaceae</taxon>
        <taxon>Actinosynnema</taxon>
    </lineage>
</organism>
<protein>
    <submittedName>
        <fullName evidence="4">SDR family oxidoreductase</fullName>
    </submittedName>
</protein>